<dbReference type="InterPro" id="IPR003594">
    <property type="entry name" value="HATPase_dom"/>
</dbReference>
<organism evidence="9 10">
    <name type="scientific">Sedimenticola thiotaurini</name>
    <dbReference type="NCBI Taxonomy" id="1543721"/>
    <lineage>
        <taxon>Bacteria</taxon>
        <taxon>Pseudomonadati</taxon>
        <taxon>Pseudomonadota</taxon>
        <taxon>Gammaproteobacteria</taxon>
        <taxon>Chromatiales</taxon>
        <taxon>Sedimenticolaceae</taxon>
        <taxon>Sedimenticola</taxon>
    </lineage>
</organism>
<evidence type="ECO:0000256" key="1">
    <source>
        <dbReference type="ARBA" id="ARBA00000085"/>
    </source>
</evidence>
<proteinExistence type="predicted"/>
<name>A0A0F7K091_9GAMM</name>
<keyword evidence="3" id="KW-0808">Transferase</keyword>
<keyword evidence="7" id="KW-1133">Transmembrane helix</keyword>
<dbReference type="KEGG" id="seds:AAY24_08425"/>
<dbReference type="RefSeq" id="WP_046859308.1">
    <property type="nucleotide sequence ID" value="NZ_CP011412.1"/>
</dbReference>
<evidence type="ECO:0000259" key="8">
    <source>
        <dbReference type="PROSITE" id="PS50109"/>
    </source>
</evidence>
<dbReference type="GO" id="GO:0005524">
    <property type="term" value="F:ATP binding"/>
    <property type="evidence" value="ECO:0007669"/>
    <property type="project" value="UniProtKB-KW"/>
</dbReference>
<dbReference type="SMART" id="SM00387">
    <property type="entry name" value="HATPase_c"/>
    <property type="match status" value="1"/>
</dbReference>
<comment type="catalytic activity">
    <reaction evidence="1">
        <text>ATP + protein L-histidine = ADP + protein N-phospho-L-histidine.</text>
        <dbReference type="EC" id="2.7.13.3"/>
    </reaction>
</comment>
<sequence>MESKNNSLLLQNSLSARVIVYSLLVTVLVTSLMAFPLVAHYSDNWLKNRVAAAYLISLATESSSEGSVNRNLEQRLLTQANVLGITIRKADNQTFMLGPDMPLVFDYHHDLRYSTMQSTLSLLLKATMGGGQKIIHITDNAPGAVRALVEIDIGCHELFLQAMDSTKRALGTALLTALLMSIFFYGFLQISVVLPLQHLTSGILAFRADPNDVSRTNLVSGRIDEIGIAEEAFQQMQNDIRATLVLRTRLAAIGMAVTKIQHDLKGLLSSVMVVSDTLETSRDPEVRRIFPGLITAIDRAVELCHSSLNFATEGPLRLELEKFNLFTFIEELFKECNSGRKVALINQVPPALVMVGDKAQLRRVIGNLILNALEADSSKIIVSAVIRQDRVEIDITDNGTGIPEKLKSQIFKPFISSTKAGNSGLGLSIAKDVVSAHGGTISIVVSEPGRTVFSVHLPIPADY</sequence>
<evidence type="ECO:0000313" key="9">
    <source>
        <dbReference type="EMBL" id="AKH20373.1"/>
    </source>
</evidence>
<dbReference type="EC" id="2.7.13.3" evidence="2"/>
<dbReference type="InterPro" id="IPR036890">
    <property type="entry name" value="HATPase_C_sf"/>
</dbReference>
<keyword evidence="10" id="KW-1185">Reference proteome</keyword>
<dbReference type="InterPro" id="IPR005467">
    <property type="entry name" value="His_kinase_dom"/>
</dbReference>
<dbReference type="EMBL" id="CP011412">
    <property type="protein sequence ID" value="AKH20373.1"/>
    <property type="molecule type" value="Genomic_DNA"/>
</dbReference>
<evidence type="ECO:0000256" key="7">
    <source>
        <dbReference type="SAM" id="Phobius"/>
    </source>
</evidence>
<keyword evidence="6" id="KW-0067">ATP-binding</keyword>
<keyword evidence="7" id="KW-0472">Membrane</keyword>
<dbReference type="GO" id="GO:0004673">
    <property type="term" value="F:protein histidine kinase activity"/>
    <property type="evidence" value="ECO:0007669"/>
    <property type="project" value="UniProtKB-EC"/>
</dbReference>
<dbReference type="PROSITE" id="PS50109">
    <property type="entry name" value="HIS_KIN"/>
    <property type="match status" value="1"/>
</dbReference>
<dbReference type="Pfam" id="PF02518">
    <property type="entry name" value="HATPase_c"/>
    <property type="match status" value="1"/>
</dbReference>
<evidence type="ECO:0000256" key="3">
    <source>
        <dbReference type="ARBA" id="ARBA00022679"/>
    </source>
</evidence>
<dbReference type="InterPro" id="IPR050980">
    <property type="entry name" value="2C_sensor_his_kinase"/>
</dbReference>
<dbReference type="CDD" id="cd00075">
    <property type="entry name" value="HATPase"/>
    <property type="match status" value="1"/>
</dbReference>
<keyword evidence="7" id="KW-0812">Transmembrane</keyword>
<evidence type="ECO:0000313" key="10">
    <source>
        <dbReference type="Proteomes" id="UP000034410"/>
    </source>
</evidence>
<dbReference type="SUPFAM" id="SSF55874">
    <property type="entry name" value="ATPase domain of HSP90 chaperone/DNA topoisomerase II/histidine kinase"/>
    <property type="match status" value="1"/>
</dbReference>
<gene>
    <name evidence="9" type="ORF">AAY24_08425</name>
</gene>
<keyword evidence="4" id="KW-0547">Nucleotide-binding</keyword>
<keyword evidence="5" id="KW-0418">Kinase</keyword>
<feature type="transmembrane region" description="Helical" evidence="7">
    <location>
        <begin position="20"/>
        <end position="39"/>
    </location>
</feature>
<evidence type="ECO:0000256" key="6">
    <source>
        <dbReference type="ARBA" id="ARBA00022840"/>
    </source>
</evidence>
<reference evidence="9 10" key="1">
    <citation type="journal article" date="2015" name="Genome Announc.">
        <title>Complete Genome Sequence of Sedimenticola thiotaurini Strain SIP-G1, a Polyphosphate- and Polyhydroxyalkanoate-Accumulating Sulfur-Oxidizing Gammaproteobacterium Isolated from Salt Marsh Sediments.</title>
        <authorList>
            <person name="Flood B.E."/>
            <person name="Jones D.S."/>
            <person name="Bailey J.V."/>
        </authorList>
    </citation>
    <scope>NUCLEOTIDE SEQUENCE [LARGE SCALE GENOMIC DNA]</scope>
    <source>
        <strain evidence="9 10">SIP-G1</strain>
    </source>
</reference>
<accession>A0A0F7K091</accession>
<protein>
    <recommendedName>
        <fullName evidence="2">histidine kinase</fullName>
        <ecNumber evidence="2">2.7.13.3</ecNumber>
    </recommendedName>
</protein>
<feature type="transmembrane region" description="Helical" evidence="7">
    <location>
        <begin position="169"/>
        <end position="188"/>
    </location>
</feature>
<dbReference type="InterPro" id="IPR004358">
    <property type="entry name" value="Sig_transdc_His_kin-like_C"/>
</dbReference>
<dbReference type="Gene3D" id="6.10.340.10">
    <property type="match status" value="1"/>
</dbReference>
<evidence type="ECO:0000256" key="2">
    <source>
        <dbReference type="ARBA" id="ARBA00012438"/>
    </source>
</evidence>
<feature type="domain" description="Histidine kinase" evidence="8">
    <location>
        <begin position="259"/>
        <end position="461"/>
    </location>
</feature>
<dbReference type="Proteomes" id="UP000034410">
    <property type="component" value="Chromosome"/>
</dbReference>
<dbReference type="PANTHER" id="PTHR44936">
    <property type="entry name" value="SENSOR PROTEIN CREC"/>
    <property type="match status" value="1"/>
</dbReference>
<dbReference type="OrthoDB" id="8807260at2"/>
<dbReference type="PRINTS" id="PR00344">
    <property type="entry name" value="BCTRLSENSOR"/>
</dbReference>
<dbReference type="Gene3D" id="3.30.565.10">
    <property type="entry name" value="Histidine kinase-like ATPase, C-terminal domain"/>
    <property type="match status" value="1"/>
</dbReference>
<dbReference type="PANTHER" id="PTHR44936:SF10">
    <property type="entry name" value="SENSOR PROTEIN RSTB"/>
    <property type="match status" value="1"/>
</dbReference>
<evidence type="ECO:0000256" key="4">
    <source>
        <dbReference type="ARBA" id="ARBA00022741"/>
    </source>
</evidence>
<dbReference type="AlphaFoldDB" id="A0A0F7K091"/>
<evidence type="ECO:0000256" key="5">
    <source>
        <dbReference type="ARBA" id="ARBA00022777"/>
    </source>
</evidence>